<sequence>MNQKHEVDEKGQYKTESIFIFPKGLPGFEYLREFKLQEHNELFSIFSAVEEAGVSFITINPFDFVHDYEFELSNDALADIDVTERKQVAVRCIVTWHSNREKITVNLIAPIIFNTENLKGKQIVLQSTEYTTKHALWPDLKLAEQGGEA</sequence>
<comment type="subunit">
    <text evidence="4">Interacts with translational regulator CsrA and flagellin(s).</text>
</comment>
<comment type="subcellular location">
    <subcellularLocation>
        <location evidence="4">Cytoplasm</location>
    </subcellularLocation>
</comment>
<keyword evidence="5" id="KW-0969">Cilium</keyword>
<dbReference type="PANTHER" id="PTHR39190">
    <property type="entry name" value="FLAGELLAR ASSEMBLY FACTOR FLIW"/>
    <property type="match status" value="1"/>
</dbReference>
<dbReference type="EMBL" id="CP020028">
    <property type="protein sequence ID" value="ASR45608.1"/>
    <property type="molecule type" value="Genomic_DNA"/>
</dbReference>
<proteinExistence type="inferred from homology"/>
<dbReference type="GO" id="GO:0044780">
    <property type="term" value="P:bacterial-type flagellum assembly"/>
    <property type="evidence" value="ECO:0007669"/>
    <property type="project" value="UniProtKB-UniRule"/>
</dbReference>
<keyword evidence="3 4" id="KW-0810">Translation regulation</keyword>
<dbReference type="Gene3D" id="2.30.290.10">
    <property type="entry name" value="BH3618-like"/>
    <property type="match status" value="1"/>
</dbReference>
<keyword evidence="2 4" id="KW-1005">Bacterial flagellum biogenesis</keyword>
<keyword evidence="4" id="KW-0143">Chaperone</keyword>
<dbReference type="GO" id="GO:0005737">
    <property type="term" value="C:cytoplasm"/>
    <property type="evidence" value="ECO:0007669"/>
    <property type="project" value="UniProtKB-SubCell"/>
</dbReference>
<dbReference type="PANTHER" id="PTHR39190:SF1">
    <property type="entry name" value="FLAGELLAR ASSEMBLY FACTOR FLIW"/>
    <property type="match status" value="1"/>
</dbReference>
<comment type="similarity">
    <text evidence="4">Belongs to the FliW family.</text>
</comment>
<dbReference type="SUPFAM" id="SSF141457">
    <property type="entry name" value="BH3618-like"/>
    <property type="match status" value="1"/>
</dbReference>
<evidence type="ECO:0000256" key="3">
    <source>
        <dbReference type="ARBA" id="ARBA00022845"/>
    </source>
</evidence>
<dbReference type="GO" id="GO:0006417">
    <property type="term" value="P:regulation of translation"/>
    <property type="evidence" value="ECO:0007669"/>
    <property type="project" value="UniProtKB-KW"/>
</dbReference>
<protein>
    <recommendedName>
        <fullName evidence="4">Flagellar assembly factor FliW</fullName>
    </recommendedName>
</protein>
<gene>
    <name evidence="4" type="primary">fliW</name>
    <name evidence="5" type="ORF">B4V02_02225</name>
</gene>
<dbReference type="Pfam" id="PF02623">
    <property type="entry name" value="FliW"/>
    <property type="match status" value="1"/>
</dbReference>
<accession>A0A222WHY2</accession>
<dbReference type="AlphaFoldDB" id="A0A222WHY2"/>
<comment type="function">
    <text evidence="4">Acts as an anti-CsrA protein, binds CsrA and prevents it from repressing translation of its target genes, one of which is flagellin. Binds to flagellin and participates in the assembly of the flagellum.</text>
</comment>
<keyword evidence="5" id="KW-0282">Flagellum</keyword>
<dbReference type="Proteomes" id="UP000214666">
    <property type="component" value="Chromosome"/>
</dbReference>
<dbReference type="OrthoDB" id="9801235at2"/>
<keyword evidence="5" id="KW-0966">Cell projection</keyword>
<evidence type="ECO:0000256" key="1">
    <source>
        <dbReference type="ARBA" id="ARBA00022490"/>
    </source>
</evidence>
<dbReference type="HAMAP" id="MF_01185">
    <property type="entry name" value="FliW"/>
    <property type="match status" value="1"/>
</dbReference>
<organism evidence="5 6">
    <name type="scientific">Paenibacillus kribbensis</name>
    <dbReference type="NCBI Taxonomy" id="172713"/>
    <lineage>
        <taxon>Bacteria</taxon>
        <taxon>Bacillati</taxon>
        <taxon>Bacillota</taxon>
        <taxon>Bacilli</taxon>
        <taxon>Bacillales</taxon>
        <taxon>Paenibacillaceae</taxon>
        <taxon>Paenibacillus</taxon>
    </lineage>
</organism>
<evidence type="ECO:0000313" key="6">
    <source>
        <dbReference type="Proteomes" id="UP000214666"/>
    </source>
</evidence>
<evidence type="ECO:0000313" key="5">
    <source>
        <dbReference type="EMBL" id="ASR45608.1"/>
    </source>
</evidence>
<dbReference type="KEGG" id="pkb:B4V02_02225"/>
<evidence type="ECO:0000256" key="2">
    <source>
        <dbReference type="ARBA" id="ARBA00022795"/>
    </source>
</evidence>
<dbReference type="RefSeq" id="WP_094153608.1">
    <property type="nucleotide sequence ID" value="NZ_CP020028.1"/>
</dbReference>
<keyword evidence="6" id="KW-1185">Reference proteome</keyword>
<evidence type="ECO:0000256" key="4">
    <source>
        <dbReference type="HAMAP-Rule" id="MF_01185"/>
    </source>
</evidence>
<dbReference type="STRING" id="172713.GCA_001705305_02682"/>
<dbReference type="InterPro" id="IPR024046">
    <property type="entry name" value="Flagellar_assmbl_FliW_dom_sf"/>
</dbReference>
<dbReference type="InterPro" id="IPR003775">
    <property type="entry name" value="Flagellar_assembly_factor_FliW"/>
</dbReference>
<name>A0A222WHY2_9BACL</name>
<keyword evidence="1 4" id="KW-0963">Cytoplasm</keyword>
<reference evidence="5 6" key="1">
    <citation type="submission" date="2017-03" db="EMBL/GenBank/DDBJ databases">
        <title>Complete genome sequence of Paenibacillus Kribbensis producing bioflocculants.</title>
        <authorList>
            <person name="Lee H.-G."/>
            <person name="Oh H.-M."/>
        </authorList>
    </citation>
    <scope>NUCLEOTIDE SEQUENCE [LARGE SCALE GENOMIC DNA]</scope>
    <source>
        <strain evidence="5 6">AM49</strain>
    </source>
</reference>